<keyword evidence="2" id="KW-1185">Reference proteome</keyword>
<reference evidence="1 2" key="1">
    <citation type="journal article" date="2019" name="Commun. Biol.">
        <title>The bagworm genome reveals a unique fibroin gene that provides high tensile strength.</title>
        <authorList>
            <person name="Kono N."/>
            <person name="Nakamura H."/>
            <person name="Ohtoshi R."/>
            <person name="Tomita M."/>
            <person name="Numata K."/>
            <person name="Arakawa K."/>
        </authorList>
    </citation>
    <scope>NUCLEOTIDE SEQUENCE [LARGE SCALE GENOMIC DNA]</scope>
</reference>
<accession>A0A4C1UMR8</accession>
<dbReference type="AlphaFoldDB" id="A0A4C1UMR8"/>
<proteinExistence type="predicted"/>
<protein>
    <submittedName>
        <fullName evidence="1">Uncharacterized protein</fullName>
    </submittedName>
</protein>
<organism evidence="1 2">
    <name type="scientific">Eumeta variegata</name>
    <name type="common">Bagworm moth</name>
    <name type="synonym">Eumeta japonica</name>
    <dbReference type="NCBI Taxonomy" id="151549"/>
    <lineage>
        <taxon>Eukaryota</taxon>
        <taxon>Metazoa</taxon>
        <taxon>Ecdysozoa</taxon>
        <taxon>Arthropoda</taxon>
        <taxon>Hexapoda</taxon>
        <taxon>Insecta</taxon>
        <taxon>Pterygota</taxon>
        <taxon>Neoptera</taxon>
        <taxon>Endopterygota</taxon>
        <taxon>Lepidoptera</taxon>
        <taxon>Glossata</taxon>
        <taxon>Ditrysia</taxon>
        <taxon>Tineoidea</taxon>
        <taxon>Psychidae</taxon>
        <taxon>Oiketicinae</taxon>
        <taxon>Eumeta</taxon>
    </lineage>
</organism>
<name>A0A4C1UMR8_EUMVA</name>
<sequence>MVARPRPKKRYKKAVLVVDPTQFDRGSENGPRHLYSFIARVQNKNNRLEAPNPNIHFGIYCYYFWEFQGHGIRGVTDSHSSNEPPRTEREGGSLIAQIKHTAKNWPRSQEVRERPVTLRCRINEEPTLATTYDTDAAYCRMWSETGAGVADGTVALTVTIGSR</sequence>
<comment type="caution">
    <text evidence="1">The sequence shown here is derived from an EMBL/GenBank/DDBJ whole genome shotgun (WGS) entry which is preliminary data.</text>
</comment>
<dbReference type="Proteomes" id="UP000299102">
    <property type="component" value="Unassembled WGS sequence"/>
</dbReference>
<evidence type="ECO:0000313" key="2">
    <source>
        <dbReference type="Proteomes" id="UP000299102"/>
    </source>
</evidence>
<evidence type="ECO:0000313" key="1">
    <source>
        <dbReference type="EMBL" id="GBP27619.1"/>
    </source>
</evidence>
<dbReference type="EMBL" id="BGZK01000196">
    <property type="protein sequence ID" value="GBP27619.1"/>
    <property type="molecule type" value="Genomic_DNA"/>
</dbReference>
<gene>
    <name evidence="1" type="ORF">EVAR_102873_1</name>
</gene>